<dbReference type="NCBIfam" id="NF004679">
    <property type="entry name" value="PRK06019.1-5"/>
    <property type="match status" value="1"/>
</dbReference>
<dbReference type="NCBIfam" id="TIGR01161">
    <property type="entry name" value="purK"/>
    <property type="match status" value="1"/>
</dbReference>
<evidence type="ECO:0000256" key="4">
    <source>
        <dbReference type="ARBA" id="ARBA00022840"/>
    </source>
</evidence>
<dbReference type="GO" id="GO:0004638">
    <property type="term" value="F:phosphoribosylaminoimidazole carboxylase activity"/>
    <property type="evidence" value="ECO:0007669"/>
    <property type="project" value="InterPro"/>
</dbReference>
<dbReference type="PROSITE" id="PS50975">
    <property type="entry name" value="ATP_GRASP"/>
    <property type="match status" value="1"/>
</dbReference>
<dbReference type="GO" id="GO:0034028">
    <property type="term" value="F:5-(carboxyamino)imidazole ribonucleotide synthase activity"/>
    <property type="evidence" value="ECO:0007669"/>
    <property type="project" value="UniProtKB-UniRule"/>
</dbReference>
<comment type="subunit">
    <text evidence="5 6">Homodimer.</text>
</comment>
<dbReference type="PANTHER" id="PTHR11609">
    <property type="entry name" value="PURINE BIOSYNTHESIS PROTEIN 6/7, PUR6/7"/>
    <property type="match status" value="1"/>
</dbReference>
<dbReference type="SUPFAM" id="SSF52440">
    <property type="entry name" value="PreATP-grasp domain"/>
    <property type="match status" value="1"/>
</dbReference>
<dbReference type="Pfam" id="PF17769">
    <property type="entry name" value="PurK_C"/>
    <property type="match status" value="1"/>
</dbReference>
<dbReference type="InterPro" id="IPR040686">
    <property type="entry name" value="PurK_C"/>
</dbReference>
<evidence type="ECO:0000259" key="7">
    <source>
        <dbReference type="PROSITE" id="PS50975"/>
    </source>
</evidence>
<feature type="binding site" evidence="5">
    <location>
        <begin position="178"/>
        <end position="181"/>
    </location>
    <ligand>
        <name>ATP</name>
        <dbReference type="ChEBI" id="CHEBI:30616"/>
    </ligand>
</feature>
<dbReference type="Gene3D" id="3.30.1490.20">
    <property type="entry name" value="ATP-grasp fold, A domain"/>
    <property type="match status" value="1"/>
</dbReference>
<dbReference type="GO" id="GO:0005524">
    <property type="term" value="F:ATP binding"/>
    <property type="evidence" value="ECO:0007669"/>
    <property type="project" value="UniProtKB-UniRule"/>
</dbReference>
<evidence type="ECO:0000313" key="9">
    <source>
        <dbReference type="Proteomes" id="UP000017081"/>
    </source>
</evidence>
<evidence type="ECO:0000313" key="8">
    <source>
        <dbReference type="EMBL" id="ERT68593.1"/>
    </source>
</evidence>
<sequence length="363" mass="41652">MKKSRRVGILGGGQLAKMLCDSGKKLNCRTIILDPNPDSCGRFSADEHIEAEYNNKESLKKLCEITDVITYEFENVPSEIVDYLKENDGNIPQGKRPLYLSQHRVREKEAVKQIGVKTAKFKGVKNLEELKKAIDEIGYPSILKTCSGGYDGKGQWKLLEEKDLKSINWNENVEYILEEMIRFDKEVSCLVVRGINRDIVSFPIGENIHKNGILNKTIVPARVSKDILEKVEKTSQEIIKKLNIYGPLGIEFFIKENEIYFNEMAPRPHNSAHYTMDACNYSQFDIHLMGILGEKLPEVKLLTKVVMLNIMGEDQEKVKKIKKEHNMNVHIYGKSEWKKNRKMGHINYCGENLEELILKADSF</sequence>
<dbReference type="PANTHER" id="PTHR11609:SF5">
    <property type="entry name" value="PHOSPHORIBOSYLAMINOIMIDAZOLE CARBOXYLASE"/>
    <property type="match status" value="1"/>
</dbReference>
<dbReference type="eggNOG" id="COG0026">
    <property type="taxonomic scope" value="Bacteria"/>
</dbReference>
<dbReference type="InterPro" id="IPR011054">
    <property type="entry name" value="Rudment_hybrid_motif"/>
</dbReference>
<keyword evidence="9" id="KW-1185">Reference proteome</keyword>
<dbReference type="GO" id="GO:0005829">
    <property type="term" value="C:cytosol"/>
    <property type="evidence" value="ECO:0007669"/>
    <property type="project" value="TreeGrafter"/>
</dbReference>
<keyword evidence="3 5" id="KW-0658">Purine biosynthesis</keyword>
<dbReference type="Gene3D" id="3.40.50.20">
    <property type="match status" value="1"/>
</dbReference>
<dbReference type="GO" id="GO:0046872">
    <property type="term" value="F:metal ion binding"/>
    <property type="evidence" value="ECO:0007669"/>
    <property type="project" value="InterPro"/>
</dbReference>
<dbReference type="InterPro" id="IPR013815">
    <property type="entry name" value="ATP_grasp_subdomain_1"/>
</dbReference>
<dbReference type="GO" id="GO:0006189">
    <property type="term" value="P:'de novo' IMP biosynthetic process"/>
    <property type="evidence" value="ECO:0007669"/>
    <property type="project" value="UniProtKB-UniRule"/>
</dbReference>
<feature type="binding site" evidence="5">
    <location>
        <position position="104"/>
    </location>
    <ligand>
        <name>ATP</name>
        <dbReference type="ChEBI" id="CHEBI:30616"/>
    </ligand>
</feature>
<evidence type="ECO:0000256" key="1">
    <source>
        <dbReference type="ARBA" id="ARBA00022598"/>
    </source>
</evidence>
<dbReference type="HAMAP" id="MF_01928">
    <property type="entry name" value="PurK"/>
    <property type="match status" value="1"/>
</dbReference>
<dbReference type="NCBIfam" id="NF004675">
    <property type="entry name" value="PRK06019.1-1"/>
    <property type="match status" value="1"/>
</dbReference>
<dbReference type="HOGENOM" id="CLU_011534_0_1_0"/>
<gene>
    <name evidence="5 6" type="primary">purK</name>
    <name evidence="8" type="ORF">HMPREF0202_01401</name>
</gene>
<comment type="pathway">
    <text evidence="5 6">Purine metabolism; IMP biosynthesis via de novo pathway; 5-amino-1-(5-phospho-D-ribosyl)imidazole-4-carboxylate from 5-amino-1-(5-phospho-D-ribosyl)imidazole (N5-CAIR route): step 1/2.</text>
</comment>
<keyword evidence="4 5" id="KW-0067">ATP-binding</keyword>
<dbReference type="InterPro" id="IPR054350">
    <property type="entry name" value="PurT/PurK_preATP-grasp"/>
</dbReference>
<dbReference type="InterPro" id="IPR016185">
    <property type="entry name" value="PreATP-grasp_dom_sf"/>
</dbReference>
<evidence type="ECO:0000256" key="5">
    <source>
        <dbReference type="HAMAP-Rule" id="MF_01928"/>
    </source>
</evidence>
<dbReference type="Proteomes" id="UP000017081">
    <property type="component" value="Unassembled WGS sequence"/>
</dbReference>
<comment type="similarity">
    <text evidence="5 6">Belongs to the PurK/PurT family.</text>
</comment>
<organism evidence="8 9">
    <name type="scientific">Cetobacterium somerae ATCC BAA-474</name>
    <dbReference type="NCBI Taxonomy" id="1319815"/>
    <lineage>
        <taxon>Bacteria</taxon>
        <taxon>Fusobacteriati</taxon>
        <taxon>Fusobacteriota</taxon>
        <taxon>Fusobacteriia</taxon>
        <taxon>Fusobacteriales</taxon>
        <taxon>Fusobacteriaceae</taxon>
        <taxon>Cetobacterium</taxon>
    </lineage>
</organism>
<evidence type="ECO:0000256" key="6">
    <source>
        <dbReference type="RuleBase" id="RU361200"/>
    </source>
</evidence>
<dbReference type="UniPathway" id="UPA00074">
    <property type="reaction ID" value="UER00942"/>
</dbReference>
<dbReference type="PATRIC" id="fig|1319815.3.peg.1347"/>
<dbReference type="STRING" id="1319815.HMPREF0202_01401"/>
<feature type="domain" description="ATP-grasp" evidence="7">
    <location>
        <begin position="108"/>
        <end position="292"/>
    </location>
</feature>
<dbReference type="FunFam" id="3.30.1490.20:FF:000015">
    <property type="entry name" value="N5-carboxyaminoimidazole ribonucleotide synthase"/>
    <property type="match status" value="1"/>
</dbReference>
<dbReference type="InterPro" id="IPR011761">
    <property type="entry name" value="ATP-grasp"/>
</dbReference>
<feature type="binding site" evidence="5">
    <location>
        <begin position="262"/>
        <end position="263"/>
    </location>
    <ligand>
        <name>ATP</name>
        <dbReference type="ChEBI" id="CHEBI:30616"/>
    </ligand>
</feature>
<feature type="binding site" evidence="5">
    <location>
        <position position="144"/>
    </location>
    <ligand>
        <name>ATP</name>
        <dbReference type="ChEBI" id="CHEBI:30616"/>
    </ligand>
</feature>
<dbReference type="InterPro" id="IPR003135">
    <property type="entry name" value="ATP-grasp_carboxylate-amine"/>
</dbReference>
<dbReference type="Pfam" id="PF02222">
    <property type="entry name" value="ATP-grasp"/>
    <property type="match status" value="1"/>
</dbReference>
<comment type="caution">
    <text evidence="8">The sequence shown here is derived from an EMBL/GenBank/DDBJ whole genome shotgun (WGS) entry which is preliminary data.</text>
</comment>
<keyword evidence="2 5" id="KW-0547">Nucleotide-binding</keyword>
<keyword evidence="1 5" id="KW-0436">Ligase</keyword>
<protein>
    <recommendedName>
        <fullName evidence="5 6">N5-carboxyaminoimidazole ribonucleotide synthase</fullName>
        <shortName evidence="5 6">N5-CAIR synthase</shortName>
        <ecNumber evidence="5 6">6.3.4.18</ecNumber>
    </recommendedName>
    <alternativeName>
        <fullName evidence="5 6">5-(carboxyamino)imidazole ribonucleotide synthetase</fullName>
    </alternativeName>
</protein>
<accession>U7VCS1</accession>
<dbReference type="EMBL" id="AXZF01000054">
    <property type="protein sequence ID" value="ERT68593.1"/>
    <property type="molecule type" value="Genomic_DNA"/>
</dbReference>
<dbReference type="Pfam" id="PF22660">
    <property type="entry name" value="RS_preATP-grasp-like"/>
    <property type="match status" value="1"/>
</dbReference>
<comment type="function">
    <text evidence="6">Catalyzes the ATP-dependent conversion of 5-aminoimidazole ribonucleotide (AIR) and HCO(3)- to N5-carboxyaminoimidazole ribonucleotide (N5-CAIR).</text>
</comment>
<dbReference type="EC" id="6.3.4.18" evidence="5 6"/>
<feature type="binding site" evidence="5">
    <location>
        <begin position="149"/>
        <end position="155"/>
    </location>
    <ligand>
        <name>ATP</name>
        <dbReference type="ChEBI" id="CHEBI:30616"/>
    </ligand>
</feature>
<feature type="binding site" evidence="5">
    <location>
        <position position="186"/>
    </location>
    <ligand>
        <name>ATP</name>
        <dbReference type="ChEBI" id="CHEBI:30616"/>
    </ligand>
</feature>
<dbReference type="SUPFAM" id="SSF56059">
    <property type="entry name" value="Glutathione synthetase ATP-binding domain-like"/>
    <property type="match status" value="1"/>
</dbReference>
<feature type="binding site" evidence="5">
    <location>
        <position position="209"/>
    </location>
    <ligand>
        <name>ATP</name>
        <dbReference type="ChEBI" id="CHEBI:30616"/>
    </ligand>
</feature>
<dbReference type="InterPro" id="IPR005875">
    <property type="entry name" value="PurK"/>
</dbReference>
<dbReference type="Gene3D" id="3.30.470.20">
    <property type="entry name" value="ATP-grasp fold, B domain"/>
    <property type="match status" value="1"/>
</dbReference>
<comment type="catalytic activity">
    <reaction evidence="5 6">
        <text>5-amino-1-(5-phospho-beta-D-ribosyl)imidazole + hydrogencarbonate + ATP = 5-carboxyamino-1-(5-phospho-D-ribosyl)imidazole + ADP + phosphate + 2 H(+)</text>
        <dbReference type="Rhea" id="RHEA:19317"/>
        <dbReference type="ChEBI" id="CHEBI:15378"/>
        <dbReference type="ChEBI" id="CHEBI:17544"/>
        <dbReference type="ChEBI" id="CHEBI:30616"/>
        <dbReference type="ChEBI" id="CHEBI:43474"/>
        <dbReference type="ChEBI" id="CHEBI:58730"/>
        <dbReference type="ChEBI" id="CHEBI:137981"/>
        <dbReference type="ChEBI" id="CHEBI:456216"/>
        <dbReference type="EC" id="6.3.4.18"/>
    </reaction>
</comment>
<comment type="function">
    <text evidence="5">Catalyzes the ATP-dependent conversion of 5-aminoimidazole ribonucleotide (AIR) and HCO(3)(-) to N5-carboxyaminoimidazole ribonucleotide (N5-CAIR).</text>
</comment>
<evidence type="ECO:0000256" key="3">
    <source>
        <dbReference type="ARBA" id="ARBA00022755"/>
    </source>
</evidence>
<name>U7VCS1_9FUSO</name>
<proteinExistence type="inferred from homology"/>
<dbReference type="RefSeq" id="WP_023050939.1">
    <property type="nucleotide sequence ID" value="NZ_CP173065.2"/>
</dbReference>
<dbReference type="SUPFAM" id="SSF51246">
    <property type="entry name" value="Rudiment single hybrid motif"/>
    <property type="match status" value="1"/>
</dbReference>
<evidence type="ECO:0000256" key="2">
    <source>
        <dbReference type="ARBA" id="ARBA00022741"/>
    </source>
</evidence>
<reference evidence="8 9" key="1">
    <citation type="submission" date="2013-08" db="EMBL/GenBank/DDBJ databases">
        <authorList>
            <person name="Weinstock G."/>
            <person name="Sodergren E."/>
            <person name="Wylie T."/>
            <person name="Fulton L."/>
            <person name="Fulton R."/>
            <person name="Fronick C."/>
            <person name="O'Laughlin M."/>
            <person name="Godfrey J."/>
            <person name="Miner T."/>
            <person name="Herter B."/>
            <person name="Appelbaum E."/>
            <person name="Cordes M."/>
            <person name="Lek S."/>
            <person name="Wollam A."/>
            <person name="Pepin K.H."/>
            <person name="Palsikar V.B."/>
            <person name="Mitreva M."/>
            <person name="Wilson R.K."/>
        </authorList>
    </citation>
    <scope>NUCLEOTIDE SEQUENCE [LARGE SCALE GENOMIC DNA]</scope>
    <source>
        <strain evidence="8 9">ATCC BAA-474</strain>
    </source>
</reference>
<dbReference type="AlphaFoldDB" id="U7VCS1"/>